<dbReference type="Proteomes" id="UP000195139">
    <property type="component" value="Unassembled WGS sequence"/>
</dbReference>
<evidence type="ECO:0000313" key="7">
    <source>
        <dbReference type="Proteomes" id="UP000195139"/>
    </source>
</evidence>
<reference evidence="6" key="1">
    <citation type="submission" date="2018-07" db="EMBL/GenBank/DDBJ databases">
        <title>The Genome Sequence of Enterococcus sp. DIV0659b.</title>
        <authorList>
            <consortium name="The Broad Institute Genomics Platform"/>
            <consortium name="The Broad Institute Genomic Center for Infectious Diseases"/>
            <person name="Earl A."/>
            <person name="Manson A."/>
            <person name="Schwartman J."/>
            <person name="Gilmore M."/>
            <person name="Abouelleil A."/>
            <person name="Cao P."/>
            <person name="Chapman S."/>
            <person name="Cusick C."/>
            <person name="Shea T."/>
            <person name="Young S."/>
            <person name="Neafsey D."/>
            <person name="Nusbaum C."/>
            <person name="Birren B."/>
        </authorList>
    </citation>
    <scope>NUCLEOTIDE SEQUENCE [LARGE SCALE GENOMIC DNA]</scope>
    <source>
        <strain evidence="6">4G2_DIV0659</strain>
    </source>
</reference>
<dbReference type="Pfam" id="PF00486">
    <property type="entry name" value="Trans_reg_C"/>
    <property type="match status" value="1"/>
</dbReference>
<feature type="domain" description="OmpR/PhoB-type" evidence="5">
    <location>
        <begin position="127"/>
        <end position="229"/>
    </location>
</feature>
<dbReference type="RefSeq" id="WP_336577073.1">
    <property type="nucleotide sequence ID" value="NZ_NGLE02000001.1"/>
</dbReference>
<dbReference type="EMBL" id="NGLE02000001">
    <property type="protein sequence ID" value="MEI5994371.1"/>
    <property type="molecule type" value="Genomic_DNA"/>
</dbReference>
<keyword evidence="3" id="KW-0804">Transcription</keyword>
<dbReference type="InterPro" id="IPR001867">
    <property type="entry name" value="OmpR/PhoB-type_DNA-bd"/>
</dbReference>
<keyword evidence="2 4" id="KW-0238">DNA-binding</keyword>
<evidence type="ECO:0000256" key="1">
    <source>
        <dbReference type="ARBA" id="ARBA00023015"/>
    </source>
</evidence>
<dbReference type="Gene3D" id="1.10.10.10">
    <property type="entry name" value="Winged helix-like DNA-binding domain superfamily/Winged helix DNA-binding domain"/>
    <property type="match status" value="1"/>
</dbReference>
<evidence type="ECO:0000256" key="4">
    <source>
        <dbReference type="PROSITE-ProRule" id="PRU01091"/>
    </source>
</evidence>
<dbReference type="InterPro" id="IPR016032">
    <property type="entry name" value="Sig_transdc_resp-reg_C-effctor"/>
</dbReference>
<protein>
    <recommendedName>
        <fullName evidence="5">OmpR/PhoB-type domain-containing protein</fullName>
    </recommendedName>
</protein>
<evidence type="ECO:0000256" key="3">
    <source>
        <dbReference type="ARBA" id="ARBA00023163"/>
    </source>
</evidence>
<evidence type="ECO:0000313" key="6">
    <source>
        <dbReference type="EMBL" id="MEI5994371.1"/>
    </source>
</evidence>
<evidence type="ECO:0000256" key="2">
    <source>
        <dbReference type="ARBA" id="ARBA00023125"/>
    </source>
</evidence>
<dbReference type="SMART" id="SM00862">
    <property type="entry name" value="Trans_reg_C"/>
    <property type="match status" value="1"/>
</dbReference>
<evidence type="ECO:0000259" key="5">
    <source>
        <dbReference type="PROSITE" id="PS51755"/>
    </source>
</evidence>
<name>A0ABU8IFX8_9ENTE</name>
<accession>A0ABU8IFX8</accession>
<feature type="DNA-binding region" description="OmpR/PhoB-type" evidence="4">
    <location>
        <begin position="127"/>
        <end position="229"/>
    </location>
</feature>
<dbReference type="InterPro" id="IPR036388">
    <property type="entry name" value="WH-like_DNA-bd_sf"/>
</dbReference>
<dbReference type="SUPFAM" id="SSF46894">
    <property type="entry name" value="C-terminal effector domain of the bipartite response regulators"/>
    <property type="match status" value="1"/>
</dbReference>
<comment type="caution">
    <text evidence="6">The sequence shown here is derived from an EMBL/GenBank/DDBJ whole genome shotgun (WGS) entry which is preliminary data.</text>
</comment>
<keyword evidence="1" id="KW-0805">Transcription regulation</keyword>
<dbReference type="PROSITE" id="PS51755">
    <property type="entry name" value="OMPR_PHOB"/>
    <property type="match status" value="1"/>
</dbReference>
<proteinExistence type="predicted"/>
<dbReference type="CDD" id="cd00383">
    <property type="entry name" value="trans_reg_C"/>
    <property type="match status" value="1"/>
</dbReference>
<keyword evidence="7" id="KW-1185">Reference proteome</keyword>
<organism evidence="6 7">
    <name type="scientific">Candidatus Enterococcus mansonii</name>
    <dbReference type="NCBI Taxonomy" id="1834181"/>
    <lineage>
        <taxon>Bacteria</taxon>
        <taxon>Bacillati</taxon>
        <taxon>Bacillota</taxon>
        <taxon>Bacilli</taxon>
        <taxon>Lactobacillales</taxon>
        <taxon>Enterococcaceae</taxon>
        <taxon>Enterococcus</taxon>
    </lineage>
</organism>
<gene>
    <name evidence="6" type="ORF">A5880_001929</name>
</gene>
<sequence>MYKVGWIKMSATNSIENFDMEKLKPISFVQFLGFPDKNARKELDALIIDGSGYSPTKELMIIQWLLQETLPMVWIYMKEAESSIVDMYASIGVNGILTTNYSFESIGKFIRNTLQKKQVVQSKNLDKKQMNNSKVDLNKKNISIIVNGREIFLTTREFNMLYFLRSHANQTVSYRELFQKVWPNEVYQREVSNYRIANIISKVRKKIEIDSSKPKLIKTTRSIGYVFKE</sequence>